<dbReference type="SUPFAM" id="SSF56954">
    <property type="entry name" value="Outer membrane efflux proteins (OEP)"/>
    <property type="match status" value="1"/>
</dbReference>
<reference evidence="3 4" key="1">
    <citation type="submission" date="2018-06" db="EMBL/GenBank/DDBJ databases">
        <title>Genomic Encyclopedia of Type Strains, Phase III (KMG-III): the genomes of soil and plant-associated and newly described type strains.</title>
        <authorList>
            <person name="Whitman W."/>
        </authorList>
    </citation>
    <scope>NUCLEOTIDE SEQUENCE [LARGE SCALE GENOMIC DNA]</scope>
    <source>
        <strain evidence="3 4">LMG 23644</strain>
    </source>
</reference>
<keyword evidence="2" id="KW-0732">Signal</keyword>
<dbReference type="AlphaFoldDB" id="A0A329CL12"/>
<keyword evidence="2" id="KW-0472">Membrane</keyword>
<dbReference type="GO" id="GO:0005886">
    <property type="term" value="C:plasma membrane"/>
    <property type="evidence" value="ECO:0007669"/>
    <property type="project" value="UniProtKB-SubCell"/>
</dbReference>
<dbReference type="Pfam" id="PF02321">
    <property type="entry name" value="OEP"/>
    <property type="match status" value="2"/>
</dbReference>
<protein>
    <submittedName>
        <fullName evidence="3">NodT family efflux transporter outer membrane factor (OMF) lipoprotein</fullName>
    </submittedName>
</protein>
<accession>A0A329CL12</accession>
<dbReference type="GO" id="GO:0015562">
    <property type="term" value="F:efflux transmembrane transporter activity"/>
    <property type="evidence" value="ECO:0007669"/>
    <property type="project" value="InterPro"/>
</dbReference>
<dbReference type="InterPro" id="IPR010131">
    <property type="entry name" value="MdtP/NodT-like"/>
</dbReference>
<evidence type="ECO:0000313" key="4">
    <source>
        <dbReference type="Proteomes" id="UP000248918"/>
    </source>
</evidence>
<name>A0A329CL12_9BURK</name>
<dbReference type="PANTHER" id="PTHR30203">
    <property type="entry name" value="OUTER MEMBRANE CATION EFFLUX PROTEIN"/>
    <property type="match status" value="1"/>
</dbReference>
<dbReference type="InterPro" id="IPR003423">
    <property type="entry name" value="OMP_efflux"/>
</dbReference>
<comment type="caution">
    <text evidence="3">The sequence shown here is derived from an EMBL/GenBank/DDBJ whole genome shotgun (WGS) entry which is preliminary data.</text>
</comment>
<dbReference type="RefSeq" id="WP_111931483.1">
    <property type="nucleotide sequence ID" value="NZ_CADFFP010000006.1"/>
</dbReference>
<proteinExistence type="inferred from homology"/>
<comment type="subcellular location">
    <subcellularLocation>
        <location evidence="2">Cell membrane</location>
        <topology evidence="2">Lipid-anchor</topology>
    </subcellularLocation>
</comment>
<dbReference type="Gene3D" id="2.20.200.10">
    <property type="entry name" value="Outer membrane efflux proteins (OEP)"/>
    <property type="match status" value="1"/>
</dbReference>
<dbReference type="EMBL" id="QLTK01000005">
    <property type="protein sequence ID" value="RAS35576.1"/>
    <property type="molecule type" value="Genomic_DNA"/>
</dbReference>
<feature type="chain" id="PRO_5016194136" evidence="2">
    <location>
        <begin position="25"/>
        <end position="482"/>
    </location>
</feature>
<keyword evidence="2" id="KW-0564">Palmitate</keyword>
<keyword evidence="2" id="KW-0812">Transmembrane</keyword>
<keyword evidence="2" id="KW-1134">Transmembrane beta strand</keyword>
<dbReference type="Gene3D" id="1.20.1600.10">
    <property type="entry name" value="Outer membrane efflux proteins (OEP)"/>
    <property type="match status" value="1"/>
</dbReference>
<feature type="signal peptide" evidence="2">
    <location>
        <begin position="1"/>
        <end position="24"/>
    </location>
</feature>
<evidence type="ECO:0000256" key="1">
    <source>
        <dbReference type="ARBA" id="ARBA00007613"/>
    </source>
</evidence>
<dbReference type="NCBIfam" id="TIGR01845">
    <property type="entry name" value="outer_NodT"/>
    <property type="match status" value="1"/>
</dbReference>
<dbReference type="PANTHER" id="PTHR30203:SF21">
    <property type="entry name" value="OUTER MEMBRANE COMPONENT OF MULTIDRUG EFFLUX PUMP-RELATED"/>
    <property type="match status" value="1"/>
</dbReference>
<comment type="similarity">
    <text evidence="1 2">Belongs to the outer membrane factor (OMF) (TC 1.B.17) family.</text>
</comment>
<gene>
    <name evidence="3" type="ORF">BX591_105295</name>
</gene>
<dbReference type="OrthoDB" id="9770517at2"/>
<dbReference type="Proteomes" id="UP000248918">
    <property type="component" value="Unassembled WGS sequence"/>
</dbReference>
<organism evidence="3 4">
    <name type="scientific">Paraburkholderia bryophila</name>
    <dbReference type="NCBI Taxonomy" id="420952"/>
    <lineage>
        <taxon>Bacteria</taxon>
        <taxon>Pseudomonadati</taxon>
        <taxon>Pseudomonadota</taxon>
        <taxon>Betaproteobacteria</taxon>
        <taxon>Burkholderiales</taxon>
        <taxon>Burkholderiaceae</taxon>
        <taxon>Paraburkholderia</taxon>
    </lineage>
</organism>
<evidence type="ECO:0000313" key="3">
    <source>
        <dbReference type="EMBL" id="RAS35576.1"/>
    </source>
</evidence>
<keyword evidence="2 3" id="KW-0449">Lipoprotein</keyword>
<sequence>MNVHIWLVRAAGALMIALSSSCMTVGPDYHVPEKAVVQLPIIKGPLQGSDDPAISLAPLPDDWWKLYDDPKLDGLVQGALRANTDLRVAAANLRRSLANFQEVQAEHLVQGNIAAETSREQYSGEAFLTNQQPPVINVGSYGISVSYLIDLFGKLERADEASLAAAQASQAALDSTRVMVVSQTVLAYVQGCAATHELEVAQRQLALQESAVTLTRKLVDAGRNQPADVSQARSQAESLRASLPRFRAEQAAAAYRLSVMLGQPPGAPSLPQAECREEPRLKQPLPVGDGAALLKRRPDVRQAERELASSTAKIGVATADLYPSISLGATGGVAGALSHLGMGDTRHWSFGSLVTWNFPTNGARARVRGAEAGTDASLAHFDGVVLKALEETQSALARYTNELSRNGSLREARDQASVVAHEQRRLYQGGRVPYLSSLDADRTLANAEAALAESNAQIAYDQVSVFQSLGGGWQHDAASLHE</sequence>
<evidence type="ECO:0000256" key="2">
    <source>
        <dbReference type="RuleBase" id="RU362097"/>
    </source>
</evidence>